<dbReference type="OMA" id="PINECPP"/>
<feature type="compositionally biased region" description="Basic residues" evidence="1">
    <location>
        <begin position="151"/>
        <end position="169"/>
    </location>
</feature>
<feature type="compositionally biased region" description="Low complexity" evidence="1">
    <location>
        <begin position="198"/>
        <end position="207"/>
    </location>
</feature>
<feature type="compositionally biased region" description="Basic and acidic residues" evidence="1">
    <location>
        <begin position="228"/>
        <end position="237"/>
    </location>
</feature>
<accession>A0A2H3JKM6</accession>
<feature type="compositionally biased region" description="Low complexity" evidence="1">
    <location>
        <begin position="245"/>
        <end position="257"/>
    </location>
</feature>
<evidence type="ECO:0000256" key="1">
    <source>
        <dbReference type="SAM" id="MobiDB-lite"/>
    </source>
</evidence>
<feature type="region of interest" description="Disordered" evidence="1">
    <location>
        <begin position="22"/>
        <end position="285"/>
    </location>
</feature>
<protein>
    <submittedName>
        <fullName evidence="2">Uncharacterized protein</fullName>
    </submittedName>
</protein>
<sequence>MSTVARCDRERGGTVHATATVVNPETTRNTVEARAKSNGKPPRSTQQGPPTQIRQAAKGRLWATRANRSPKAHPVAIATATKPEHRARTRTSPQRQQAPPLCNRLKNRQSRARQRVAPKQVTAPNVQPPPVEQWCRHYKNVPLPSAAPNKARSRQAIRRQGKGSQRKTRSTPATDPPPPRESHRPPKVNRTPTGKNVSTGTSHSSTTDGQGRQSQNGNPPPVHKSRPKRPEHARHPLGEAQQKQTTTAAAHATATATRPRHAYTGQHVQGGPPLKSPGYHLQVRR</sequence>
<feature type="compositionally biased region" description="Polar residues" evidence="1">
    <location>
        <begin position="208"/>
        <end position="217"/>
    </location>
</feature>
<evidence type="ECO:0000313" key="3">
    <source>
        <dbReference type="Proteomes" id="UP000218811"/>
    </source>
</evidence>
<feature type="compositionally biased region" description="Polar residues" evidence="1">
    <location>
        <begin position="43"/>
        <end position="54"/>
    </location>
</feature>
<dbReference type="Proteomes" id="UP000218811">
    <property type="component" value="Unassembled WGS sequence"/>
</dbReference>
<dbReference type="EMBL" id="KB468053">
    <property type="protein sequence ID" value="PCH40403.1"/>
    <property type="molecule type" value="Genomic_DNA"/>
</dbReference>
<dbReference type="AlphaFoldDB" id="A0A2H3JKM6"/>
<organism evidence="2 3">
    <name type="scientific">Wolfiporia cocos (strain MD-104)</name>
    <name type="common">Brown rot fungus</name>
    <dbReference type="NCBI Taxonomy" id="742152"/>
    <lineage>
        <taxon>Eukaryota</taxon>
        <taxon>Fungi</taxon>
        <taxon>Dikarya</taxon>
        <taxon>Basidiomycota</taxon>
        <taxon>Agaricomycotina</taxon>
        <taxon>Agaricomycetes</taxon>
        <taxon>Polyporales</taxon>
        <taxon>Phaeolaceae</taxon>
        <taxon>Wolfiporia</taxon>
    </lineage>
</organism>
<proteinExistence type="predicted"/>
<gene>
    <name evidence="2" type="ORF">WOLCODRAFT_150438</name>
</gene>
<feature type="compositionally biased region" description="Basic residues" evidence="1">
    <location>
        <begin position="105"/>
        <end position="116"/>
    </location>
</feature>
<keyword evidence="3" id="KW-1185">Reference proteome</keyword>
<name>A0A2H3JKM6_WOLCO</name>
<evidence type="ECO:0000313" key="2">
    <source>
        <dbReference type="EMBL" id="PCH40403.1"/>
    </source>
</evidence>
<reference evidence="2 3" key="1">
    <citation type="journal article" date="2012" name="Science">
        <title>The Paleozoic origin of enzymatic lignin decomposition reconstructed from 31 fungal genomes.</title>
        <authorList>
            <person name="Floudas D."/>
            <person name="Binder M."/>
            <person name="Riley R."/>
            <person name="Barry K."/>
            <person name="Blanchette R.A."/>
            <person name="Henrissat B."/>
            <person name="Martinez A.T."/>
            <person name="Otillar R."/>
            <person name="Spatafora J.W."/>
            <person name="Yadav J.S."/>
            <person name="Aerts A."/>
            <person name="Benoit I."/>
            <person name="Boyd A."/>
            <person name="Carlson A."/>
            <person name="Copeland A."/>
            <person name="Coutinho P.M."/>
            <person name="de Vries R.P."/>
            <person name="Ferreira P."/>
            <person name="Findley K."/>
            <person name="Foster B."/>
            <person name="Gaskell J."/>
            <person name="Glotzer D."/>
            <person name="Gorecki P."/>
            <person name="Heitman J."/>
            <person name="Hesse C."/>
            <person name="Hori C."/>
            <person name="Igarashi K."/>
            <person name="Jurgens J.A."/>
            <person name="Kallen N."/>
            <person name="Kersten P."/>
            <person name="Kohler A."/>
            <person name="Kuees U."/>
            <person name="Kumar T.K.A."/>
            <person name="Kuo A."/>
            <person name="LaButti K."/>
            <person name="Larrondo L.F."/>
            <person name="Lindquist E."/>
            <person name="Ling A."/>
            <person name="Lombard V."/>
            <person name="Lucas S."/>
            <person name="Lundell T."/>
            <person name="Martin R."/>
            <person name="McLaughlin D.J."/>
            <person name="Morgenstern I."/>
            <person name="Morin E."/>
            <person name="Murat C."/>
            <person name="Nagy L.G."/>
            <person name="Nolan M."/>
            <person name="Ohm R.A."/>
            <person name="Patyshakuliyeva A."/>
            <person name="Rokas A."/>
            <person name="Ruiz-Duenas F.J."/>
            <person name="Sabat G."/>
            <person name="Salamov A."/>
            <person name="Samejima M."/>
            <person name="Schmutz J."/>
            <person name="Slot J.C."/>
            <person name="St John F."/>
            <person name="Stenlid J."/>
            <person name="Sun H."/>
            <person name="Sun S."/>
            <person name="Syed K."/>
            <person name="Tsang A."/>
            <person name="Wiebenga A."/>
            <person name="Young D."/>
            <person name="Pisabarro A."/>
            <person name="Eastwood D.C."/>
            <person name="Martin F."/>
            <person name="Cullen D."/>
            <person name="Grigoriev I.V."/>
            <person name="Hibbett D.S."/>
        </authorList>
    </citation>
    <scope>NUCLEOTIDE SEQUENCE [LARGE SCALE GENOMIC DNA]</scope>
    <source>
        <strain evidence="2 3">MD-104</strain>
    </source>
</reference>